<dbReference type="RefSeq" id="WP_200820652.1">
    <property type="nucleotide sequence ID" value="NZ_FWZT01000002.1"/>
</dbReference>
<feature type="transmembrane region" description="Helical" evidence="2">
    <location>
        <begin position="332"/>
        <end position="356"/>
    </location>
</feature>
<evidence type="ECO:0000256" key="2">
    <source>
        <dbReference type="SAM" id="Phobius"/>
    </source>
</evidence>
<feature type="compositionally biased region" description="Basic and acidic residues" evidence="1">
    <location>
        <begin position="113"/>
        <end position="132"/>
    </location>
</feature>
<dbReference type="Proteomes" id="UP000192907">
    <property type="component" value="Unassembled WGS sequence"/>
</dbReference>
<feature type="transmembrane region" description="Helical" evidence="2">
    <location>
        <begin position="301"/>
        <end position="320"/>
    </location>
</feature>
<accession>A0A1Y6B724</accession>
<feature type="transmembrane region" description="Helical" evidence="2">
    <location>
        <begin position="602"/>
        <end position="619"/>
    </location>
</feature>
<feature type="transmembrane region" description="Helical" evidence="2">
    <location>
        <begin position="444"/>
        <end position="461"/>
    </location>
</feature>
<evidence type="ECO:0000256" key="3">
    <source>
        <dbReference type="SAM" id="SignalP"/>
    </source>
</evidence>
<feature type="region of interest" description="Disordered" evidence="1">
    <location>
        <begin position="113"/>
        <end position="135"/>
    </location>
</feature>
<feature type="transmembrane region" description="Helical" evidence="2">
    <location>
        <begin position="161"/>
        <end position="184"/>
    </location>
</feature>
<proteinExistence type="predicted"/>
<keyword evidence="5" id="KW-1185">Reference proteome</keyword>
<feature type="transmembrane region" description="Helical" evidence="2">
    <location>
        <begin position="254"/>
        <end position="272"/>
    </location>
</feature>
<dbReference type="InterPro" id="IPR009978">
    <property type="entry name" value="Na_H_antiport_3"/>
</dbReference>
<dbReference type="Pfam" id="PF07399">
    <property type="entry name" value="Na_H_antiport_3"/>
    <property type="match status" value="1"/>
</dbReference>
<dbReference type="AlphaFoldDB" id="A0A1Y6B724"/>
<keyword evidence="2" id="KW-1133">Transmembrane helix</keyword>
<feature type="transmembrane region" description="Helical" evidence="2">
    <location>
        <begin position="205"/>
        <end position="234"/>
    </location>
</feature>
<dbReference type="STRING" id="1513793.SAMN06296036_10281"/>
<name>A0A1Y6B724_9BACT</name>
<evidence type="ECO:0000313" key="4">
    <source>
        <dbReference type="EMBL" id="SME94056.1"/>
    </source>
</evidence>
<sequence>MKVFSSPMVSITLMVSSLLLLTPCLMGAAKANSPIPTVDFAHGELVVEAQETNKNFDLKEDRLRVEKKIHDKKKVKNEVHGKAATVVKNTQTRVSQKSNKTQGNDALNEHVNEKNHETEADSHHTKGHHEAFPKPLNSYQDEGMGLFQKLGFRIDADPFNVVALLIFLGAIFHTFMAGSIMSLSHKIEEEHAQRCLESGEHSESILAQFLHFFGEVEAIFGIWVLVLMGAIAGFKDWSTMVHYVSDTVNYIEPMFVVVIMTIAATKPILNFSENIMKRLAQLIGAGSPAAWWGVILTVAPLLGSFITEPAAMTIAALLLVKQFYKLEPSTKFKYATLGLLFVNVSVGGTLSNFAAPPVLMVAQPWDWSTTFMLVNFGWKAAVGIVIANTLFYLYFRRELARLAEKRDQLSQGESQEDLSKVPFWITLVHVLFMVWTVVNAHYPAMFLGGFLFFLGFTQITAQYQSKLELKTAVLVGFFLAGLVNHGGVQGWWISPVLSSLTEIPLMLIATALTAFNDNAAITYLSTLVEGFSPALKYAVVAGAVSGGGLTVIANAPNPAGQSILGKFFPNRAVNPLFLAAGALVPTIIMGLCFMLLESTTPVLYGIFSFLGFGGLIIFINRVRGRMKVKTIASEQQLSA</sequence>
<feature type="chain" id="PRO_5012193159" evidence="3">
    <location>
        <begin position="29"/>
        <end position="639"/>
    </location>
</feature>
<feature type="transmembrane region" description="Helical" evidence="2">
    <location>
        <begin position="473"/>
        <end position="493"/>
    </location>
</feature>
<evidence type="ECO:0000256" key="1">
    <source>
        <dbReference type="SAM" id="MobiDB-lite"/>
    </source>
</evidence>
<feature type="transmembrane region" description="Helical" evidence="2">
    <location>
        <begin position="576"/>
        <end position="596"/>
    </location>
</feature>
<feature type="transmembrane region" description="Helical" evidence="2">
    <location>
        <begin position="534"/>
        <end position="555"/>
    </location>
</feature>
<keyword evidence="3" id="KW-0732">Signal</keyword>
<keyword evidence="2" id="KW-0812">Transmembrane</keyword>
<feature type="transmembrane region" description="Helical" evidence="2">
    <location>
        <begin position="376"/>
        <end position="395"/>
    </location>
</feature>
<gene>
    <name evidence="4" type="ORF">SAMN06296036_10281</name>
</gene>
<keyword evidence="2" id="KW-0472">Membrane</keyword>
<organism evidence="4 5">
    <name type="scientific">Pseudobacteriovorax antillogorgiicola</name>
    <dbReference type="NCBI Taxonomy" id="1513793"/>
    <lineage>
        <taxon>Bacteria</taxon>
        <taxon>Pseudomonadati</taxon>
        <taxon>Bdellovibrionota</taxon>
        <taxon>Oligoflexia</taxon>
        <taxon>Oligoflexales</taxon>
        <taxon>Pseudobacteriovoracaceae</taxon>
        <taxon>Pseudobacteriovorax</taxon>
    </lineage>
</organism>
<protein>
    <submittedName>
        <fullName evidence="4">Na+/H+ antiporter NhaD</fullName>
    </submittedName>
</protein>
<evidence type="ECO:0000313" key="5">
    <source>
        <dbReference type="Proteomes" id="UP000192907"/>
    </source>
</evidence>
<dbReference type="EMBL" id="FWZT01000002">
    <property type="protein sequence ID" value="SME94056.1"/>
    <property type="molecule type" value="Genomic_DNA"/>
</dbReference>
<feature type="signal peptide" evidence="3">
    <location>
        <begin position="1"/>
        <end position="28"/>
    </location>
</feature>
<reference evidence="5" key="1">
    <citation type="submission" date="2017-04" db="EMBL/GenBank/DDBJ databases">
        <authorList>
            <person name="Varghese N."/>
            <person name="Submissions S."/>
        </authorList>
    </citation>
    <scope>NUCLEOTIDE SEQUENCE [LARGE SCALE GENOMIC DNA]</scope>
    <source>
        <strain evidence="5">RKEM611</strain>
    </source>
</reference>